<evidence type="ECO:0000256" key="1">
    <source>
        <dbReference type="ARBA" id="ARBA00006432"/>
    </source>
</evidence>
<comment type="similarity">
    <text evidence="1">Belongs to the ATP-dependent AMP-binding enzyme family.</text>
</comment>
<dbReference type="PROSITE" id="PS00455">
    <property type="entry name" value="AMP_BINDING"/>
    <property type="match status" value="1"/>
</dbReference>
<evidence type="ECO:0000259" key="5">
    <source>
        <dbReference type="Pfam" id="PF13193"/>
    </source>
</evidence>
<dbReference type="PANTHER" id="PTHR43201">
    <property type="entry name" value="ACYL-COA SYNTHETASE"/>
    <property type="match status" value="1"/>
</dbReference>
<protein>
    <submittedName>
        <fullName evidence="6">AMP-binding protein</fullName>
    </submittedName>
</protein>
<organism evidence="6 7">
    <name type="scientific">Frankia umida</name>
    <dbReference type="NCBI Taxonomy" id="573489"/>
    <lineage>
        <taxon>Bacteria</taxon>
        <taxon>Bacillati</taxon>
        <taxon>Actinomycetota</taxon>
        <taxon>Actinomycetes</taxon>
        <taxon>Frankiales</taxon>
        <taxon>Frankiaceae</taxon>
        <taxon>Frankia</taxon>
    </lineage>
</organism>
<dbReference type="Proteomes" id="UP001201873">
    <property type="component" value="Unassembled WGS sequence"/>
</dbReference>
<keyword evidence="7" id="KW-1185">Reference proteome</keyword>
<dbReference type="InterPro" id="IPR000873">
    <property type="entry name" value="AMP-dep_synth/lig_dom"/>
</dbReference>
<dbReference type="EMBL" id="JALKFT010000020">
    <property type="protein sequence ID" value="MCK9877715.1"/>
    <property type="molecule type" value="Genomic_DNA"/>
</dbReference>
<feature type="domain" description="AMP-dependent synthetase/ligase" evidence="4">
    <location>
        <begin position="62"/>
        <end position="407"/>
    </location>
</feature>
<dbReference type="RefSeq" id="WP_248825914.1">
    <property type="nucleotide sequence ID" value="NZ_JALKFT010000020.1"/>
</dbReference>
<keyword evidence="3" id="KW-0812">Transmembrane</keyword>
<dbReference type="Pfam" id="PF13193">
    <property type="entry name" value="AMP-binding_C"/>
    <property type="match status" value="1"/>
</dbReference>
<keyword evidence="3" id="KW-0472">Membrane</keyword>
<evidence type="ECO:0000259" key="4">
    <source>
        <dbReference type="Pfam" id="PF00501"/>
    </source>
</evidence>
<dbReference type="InterPro" id="IPR020845">
    <property type="entry name" value="AMP-binding_CS"/>
</dbReference>
<dbReference type="SUPFAM" id="SSF56801">
    <property type="entry name" value="Acetyl-CoA synthetase-like"/>
    <property type="match status" value="1"/>
</dbReference>
<evidence type="ECO:0000313" key="6">
    <source>
        <dbReference type="EMBL" id="MCK9877715.1"/>
    </source>
</evidence>
<evidence type="ECO:0000256" key="3">
    <source>
        <dbReference type="SAM" id="Phobius"/>
    </source>
</evidence>
<proteinExistence type="inferred from homology"/>
<feature type="domain" description="AMP-binding enzyme C-terminal" evidence="5">
    <location>
        <begin position="458"/>
        <end position="536"/>
    </location>
</feature>
<gene>
    <name evidence="6" type="ORF">MXD59_18360</name>
</gene>
<reference evidence="6 7" key="1">
    <citation type="submission" date="2022-04" db="EMBL/GenBank/DDBJ databases">
        <title>Genome diversity in the genus Frankia.</title>
        <authorList>
            <person name="Carlos-Shanley C."/>
            <person name="Hahn D."/>
        </authorList>
    </citation>
    <scope>NUCLEOTIDE SEQUENCE [LARGE SCALE GENOMIC DNA]</scope>
    <source>
        <strain evidence="6 7">Ag45/Mut15</strain>
    </source>
</reference>
<dbReference type="Gene3D" id="3.40.50.12780">
    <property type="entry name" value="N-terminal domain of ligase-like"/>
    <property type="match status" value="1"/>
</dbReference>
<dbReference type="PANTHER" id="PTHR43201:SF5">
    <property type="entry name" value="MEDIUM-CHAIN ACYL-COA LIGASE ACSF2, MITOCHONDRIAL"/>
    <property type="match status" value="1"/>
</dbReference>
<name>A0ABT0K1N2_9ACTN</name>
<keyword evidence="3" id="KW-1133">Transmembrane helix</keyword>
<feature type="transmembrane region" description="Helical" evidence="3">
    <location>
        <begin position="101"/>
        <end position="121"/>
    </location>
</feature>
<sequence>MSDKPRSEKQWVTRDVPVHLAERYRADGLWGDVPMGVRIEDALREHGDQILRVHSLERPWEGTFRELRARALAVAGGLRARGVGPGDAVAFQLPNWVEGAVAFYATAFLGATVVPIVHFYGAKEVAFILRRTEAAAFVTAARFGRRTYLDDLGEVVTDLPSLRVLAVVGASDAELPAGAVAFEELEASEPLAGAAQVDPDSPAIIAFTSGTTSQPKGVIHSHNTICFEADQLRAMNSGGGLNNLTGTPIGHFMGMLAALQMPVLGGTEVNMIDVWDPKRVLEIVLRHKLATGAGSTYFLGSLLDHPDLTPEHMRYLAYVGLGGAAVPEAFSDRATAAGTSVVRMYGSTEHPSITGSRHEDDKRSRLYTDGRPLAGVEIRLLDDAGEPTEVGVPGEIWSRGPDLCLGYTDATINLTAFDDDGWYRTEDVGVLDDQGCLTITDRKKDIIIRGGENISAAEVEELILKVAPEVLEVAVVAVPDERFGEKACAVLRLAADATAPTPTVLRERLIEGGLGRQKTPEYVQAVEDFPRTSTGKIIKATLRREAATRLT</sequence>
<evidence type="ECO:0000256" key="2">
    <source>
        <dbReference type="ARBA" id="ARBA00022598"/>
    </source>
</evidence>
<accession>A0ABT0K1N2</accession>
<comment type="caution">
    <text evidence="6">The sequence shown here is derived from an EMBL/GenBank/DDBJ whole genome shotgun (WGS) entry which is preliminary data.</text>
</comment>
<dbReference type="Pfam" id="PF00501">
    <property type="entry name" value="AMP-binding"/>
    <property type="match status" value="1"/>
</dbReference>
<dbReference type="InterPro" id="IPR042099">
    <property type="entry name" value="ANL_N_sf"/>
</dbReference>
<dbReference type="Gene3D" id="3.30.300.30">
    <property type="match status" value="1"/>
</dbReference>
<dbReference type="InterPro" id="IPR045851">
    <property type="entry name" value="AMP-bd_C_sf"/>
</dbReference>
<keyword evidence="2" id="KW-0436">Ligase</keyword>
<dbReference type="InterPro" id="IPR025110">
    <property type="entry name" value="AMP-bd_C"/>
</dbReference>
<evidence type="ECO:0000313" key="7">
    <source>
        <dbReference type="Proteomes" id="UP001201873"/>
    </source>
</evidence>